<dbReference type="RefSeq" id="WP_052498645.1">
    <property type="nucleotide sequence ID" value="NZ_JWHT01000049.1"/>
</dbReference>
<organism evidence="2 3">
    <name type="scientific">Weissella cibaria</name>
    <dbReference type="NCBI Taxonomy" id="137591"/>
    <lineage>
        <taxon>Bacteria</taxon>
        <taxon>Bacillati</taxon>
        <taxon>Bacillota</taxon>
        <taxon>Bacilli</taxon>
        <taxon>Lactobacillales</taxon>
        <taxon>Lactobacillaceae</taxon>
        <taxon>Weissella</taxon>
    </lineage>
</organism>
<dbReference type="PATRIC" id="fig|137591.24.peg.1929"/>
<feature type="coiled-coil region" evidence="1">
    <location>
        <begin position="72"/>
        <end position="106"/>
    </location>
</feature>
<keyword evidence="1" id="KW-0175">Coiled coil</keyword>
<dbReference type="EMBL" id="JWHT01000049">
    <property type="protein sequence ID" value="KIU21384.1"/>
    <property type="molecule type" value="Genomic_DNA"/>
</dbReference>
<name>A0A0D1K8M9_9LACO</name>
<proteinExistence type="predicted"/>
<protein>
    <submittedName>
        <fullName evidence="2">Uncharacterized protein</fullName>
    </submittedName>
</protein>
<evidence type="ECO:0000313" key="3">
    <source>
        <dbReference type="Proteomes" id="UP000032289"/>
    </source>
</evidence>
<reference evidence="2" key="1">
    <citation type="journal article" date="2015" name="Microbiology (Mosc.)">
        <title>Genomics of the Weissella cibaria species with an examination of its metabolic traits.</title>
        <authorList>
            <person name="Lynch K.M."/>
            <person name="Lucid A."/>
            <person name="Arendt E.K."/>
            <person name="Sleator R.D."/>
            <person name="Lucey B."/>
            <person name="Coffey A."/>
        </authorList>
    </citation>
    <scope>NUCLEOTIDE SEQUENCE [LARGE SCALE GENOMIC DNA]</scope>
    <source>
        <strain evidence="2">AB3b</strain>
    </source>
</reference>
<sequence>MSVIGRVHFNLTVPEINLTFPKLFCYASRKAKVGKSVDVDQEITKLGIQLAGIAVKNTATVVNDKIRAAKANRDSRQTIAELSDLVQELVSEKQELQLIAQSFEKELVAQQLTEDDIKFVSQTVVPVFEKLSESTMGAEKLEETMAVIEPLLSPTTLRVMQILGFNFKKAVGEPLTNLSNNKISTLGDIQDVELIKIREQKEVEIFKIIQDPEAYDRMLTIRGM</sequence>
<comment type="caution">
    <text evidence="2">The sequence shown here is derived from an EMBL/GenBank/DDBJ whole genome shotgun (WGS) entry which is preliminary data.</text>
</comment>
<evidence type="ECO:0000313" key="2">
    <source>
        <dbReference type="EMBL" id="KIU21384.1"/>
    </source>
</evidence>
<evidence type="ECO:0000256" key="1">
    <source>
        <dbReference type="SAM" id="Coils"/>
    </source>
</evidence>
<dbReference type="AlphaFoldDB" id="A0A0D1K8M9"/>
<dbReference type="Proteomes" id="UP000032289">
    <property type="component" value="Unassembled WGS sequence"/>
</dbReference>
<gene>
    <name evidence="2" type="ORF">ab3b_01986</name>
</gene>
<accession>A0A0D1K8M9</accession>